<dbReference type="EMBL" id="CAICTM010000109">
    <property type="protein sequence ID" value="CAB9501495.1"/>
    <property type="molecule type" value="Genomic_DNA"/>
</dbReference>
<feature type="region of interest" description="Disordered" evidence="1">
    <location>
        <begin position="48"/>
        <end position="71"/>
    </location>
</feature>
<comment type="caution">
    <text evidence="2">The sequence shown here is derived from an EMBL/GenBank/DDBJ whole genome shotgun (WGS) entry which is preliminary data.</text>
</comment>
<evidence type="ECO:0000313" key="2">
    <source>
        <dbReference type="EMBL" id="CAB9501495.1"/>
    </source>
</evidence>
<name>A0A9N8DGM7_9STRA</name>
<proteinExistence type="predicted"/>
<organism evidence="2 3">
    <name type="scientific">Seminavis robusta</name>
    <dbReference type="NCBI Taxonomy" id="568900"/>
    <lineage>
        <taxon>Eukaryota</taxon>
        <taxon>Sar</taxon>
        <taxon>Stramenopiles</taxon>
        <taxon>Ochrophyta</taxon>
        <taxon>Bacillariophyta</taxon>
        <taxon>Bacillariophyceae</taxon>
        <taxon>Bacillariophycidae</taxon>
        <taxon>Naviculales</taxon>
        <taxon>Naviculaceae</taxon>
        <taxon>Seminavis</taxon>
    </lineage>
</organism>
<sequence length="380" mass="42041">MMRAQNAEMAEGISIRLRVRRATCTSNLQYGEPQDMVCTIVNWDNTAPRRKSGSSAPEQHSLANQFESNSSHKVDPIPFGKVAAAVTPTLFFQTRTYGGHTLEACCSLHSVSSYDSSLDPSIVSDPIETNNTDPAVGSMMTTSQRRQSLGKQQKKRRKTFSVPCCSIKTVEKMVSSLFRGYRIFFVTGSRGSYELEFENKNGMDIMMAFLQATLPVERFIQSDGTAANNTSTDGGAGDDTSYISTLDVEKLTERIAERQHTETMSEKLRKGVGQMVSSIEEMSSSFCGHVCCSSGQIMGSSVAPYVPTSDEIRDSPPSSDSHKKSRQHHLHDDFPEPVMEIDEEKSTTTTSSADPDRELKRRIYLKDHKLPSGLSVEMPE</sequence>
<gene>
    <name evidence="2" type="ORF">SEMRO_110_G054930.1</name>
</gene>
<feature type="compositionally biased region" description="Basic and acidic residues" evidence="1">
    <location>
        <begin position="354"/>
        <end position="370"/>
    </location>
</feature>
<evidence type="ECO:0000256" key="1">
    <source>
        <dbReference type="SAM" id="MobiDB-lite"/>
    </source>
</evidence>
<feature type="compositionally biased region" description="Polar residues" evidence="1">
    <location>
        <begin position="53"/>
        <end position="69"/>
    </location>
</feature>
<accession>A0A9N8DGM7</accession>
<keyword evidence="3" id="KW-1185">Reference proteome</keyword>
<dbReference type="Proteomes" id="UP001153069">
    <property type="component" value="Unassembled WGS sequence"/>
</dbReference>
<reference evidence="2" key="1">
    <citation type="submission" date="2020-06" db="EMBL/GenBank/DDBJ databases">
        <authorList>
            <consortium name="Plant Systems Biology data submission"/>
        </authorList>
    </citation>
    <scope>NUCLEOTIDE SEQUENCE</scope>
    <source>
        <strain evidence="2">D6</strain>
    </source>
</reference>
<dbReference type="OrthoDB" id="55781at2759"/>
<feature type="region of interest" description="Disordered" evidence="1">
    <location>
        <begin position="128"/>
        <end position="155"/>
    </location>
</feature>
<feature type="region of interest" description="Disordered" evidence="1">
    <location>
        <begin position="303"/>
        <end position="380"/>
    </location>
</feature>
<evidence type="ECO:0000313" key="3">
    <source>
        <dbReference type="Proteomes" id="UP001153069"/>
    </source>
</evidence>
<protein>
    <submittedName>
        <fullName evidence="2">Uncharacterized protein</fullName>
    </submittedName>
</protein>
<dbReference type="AlphaFoldDB" id="A0A9N8DGM7"/>
<feature type="compositionally biased region" description="Polar residues" evidence="1">
    <location>
        <begin position="128"/>
        <end position="151"/>
    </location>
</feature>